<protein>
    <submittedName>
        <fullName evidence="2">Uncharacterized protein</fullName>
    </submittedName>
</protein>
<dbReference type="EMBL" id="WJXA01000001">
    <property type="protein sequence ID" value="KAF7153563.1"/>
    <property type="molecule type" value="Genomic_DNA"/>
</dbReference>
<feature type="region of interest" description="Disordered" evidence="1">
    <location>
        <begin position="127"/>
        <end position="156"/>
    </location>
</feature>
<evidence type="ECO:0000313" key="3">
    <source>
        <dbReference type="Proteomes" id="UP000626092"/>
    </source>
</evidence>
<dbReference type="Pfam" id="PF05553">
    <property type="entry name" value="DUF761"/>
    <property type="match status" value="1"/>
</dbReference>
<dbReference type="AlphaFoldDB" id="A0A834HGX1"/>
<dbReference type="OrthoDB" id="1536762at2759"/>
<name>A0A834HGX1_RHOSS</name>
<feature type="compositionally biased region" description="Basic and acidic residues" evidence="1">
    <location>
        <begin position="144"/>
        <end position="156"/>
    </location>
</feature>
<accession>A0A834HGX1</accession>
<proteinExistence type="predicted"/>
<gene>
    <name evidence="2" type="ORF">RHSIM_Rhsim01G0263900</name>
</gene>
<feature type="compositionally biased region" description="Polar residues" evidence="1">
    <location>
        <begin position="127"/>
        <end position="143"/>
    </location>
</feature>
<sequence length="199" mass="23096">MSCLNLGKRLQPAKKAWKMFTSKLNRRLRLHKLNRSNSKTIKKPKNRIKTTRKSVPWLTLAFKPRTLQCKRTTIKATRNLYCHHLPKKSAPVYIDEFFKEPQMSSLKNHLQPSAPVYINEFFKESQMSSLKNHQQPPATATTTKESEEGQEERGTGADDMWESLGLASPLMQGINERAEEFIARIRAEMQLQEMIARRL</sequence>
<organism evidence="2 3">
    <name type="scientific">Rhododendron simsii</name>
    <name type="common">Sims's rhododendron</name>
    <dbReference type="NCBI Taxonomy" id="118357"/>
    <lineage>
        <taxon>Eukaryota</taxon>
        <taxon>Viridiplantae</taxon>
        <taxon>Streptophyta</taxon>
        <taxon>Embryophyta</taxon>
        <taxon>Tracheophyta</taxon>
        <taxon>Spermatophyta</taxon>
        <taxon>Magnoliopsida</taxon>
        <taxon>eudicotyledons</taxon>
        <taxon>Gunneridae</taxon>
        <taxon>Pentapetalae</taxon>
        <taxon>asterids</taxon>
        <taxon>Ericales</taxon>
        <taxon>Ericaceae</taxon>
        <taxon>Ericoideae</taxon>
        <taxon>Rhodoreae</taxon>
        <taxon>Rhododendron</taxon>
    </lineage>
</organism>
<evidence type="ECO:0000313" key="2">
    <source>
        <dbReference type="EMBL" id="KAF7153563.1"/>
    </source>
</evidence>
<dbReference type="Proteomes" id="UP000626092">
    <property type="component" value="Unassembled WGS sequence"/>
</dbReference>
<evidence type="ECO:0000256" key="1">
    <source>
        <dbReference type="SAM" id="MobiDB-lite"/>
    </source>
</evidence>
<dbReference type="InterPro" id="IPR008480">
    <property type="entry name" value="DUF761_pln"/>
</dbReference>
<reference evidence="2" key="1">
    <citation type="submission" date="2019-11" db="EMBL/GenBank/DDBJ databases">
        <authorList>
            <person name="Liu Y."/>
            <person name="Hou J."/>
            <person name="Li T.-Q."/>
            <person name="Guan C.-H."/>
            <person name="Wu X."/>
            <person name="Wu H.-Z."/>
            <person name="Ling F."/>
            <person name="Zhang R."/>
            <person name="Shi X.-G."/>
            <person name="Ren J.-P."/>
            <person name="Chen E.-F."/>
            <person name="Sun J.-M."/>
        </authorList>
    </citation>
    <scope>NUCLEOTIDE SEQUENCE</scope>
    <source>
        <strain evidence="2">Adult_tree_wgs_1</strain>
        <tissue evidence="2">Leaves</tissue>
    </source>
</reference>
<keyword evidence="3" id="KW-1185">Reference proteome</keyword>
<comment type="caution">
    <text evidence="2">The sequence shown here is derived from an EMBL/GenBank/DDBJ whole genome shotgun (WGS) entry which is preliminary data.</text>
</comment>